<protein>
    <submittedName>
        <fullName evidence="3">Gliding-associated putative ABC transporter substrate-binding component GldG</fullName>
    </submittedName>
</protein>
<keyword evidence="1" id="KW-0472">Membrane</keyword>
<dbReference type="Pfam" id="PF09822">
    <property type="entry name" value="ABC_transp_aux"/>
    <property type="match status" value="1"/>
</dbReference>
<reference evidence="3" key="1">
    <citation type="submission" date="2015-09" db="EMBL/GenBank/DDBJ databases">
        <authorList>
            <consortium name="Pathogen Informatics"/>
        </authorList>
    </citation>
    <scope>NUCLEOTIDE SEQUENCE</scope>
    <source>
        <strain evidence="3">2789STDY5834896</strain>
    </source>
</reference>
<dbReference type="InterPro" id="IPR019196">
    <property type="entry name" value="ABC_transp_unknown"/>
</dbReference>
<feature type="domain" description="ABC-type uncharacterised transport system" evidence="2">
    <location>
        <begin position="190"/>
        <end position="307"/>
    </location>
</feature>
<accession>A0A1C6J1M2</accession>
<evidence type="ECO:0000256" key="1">
    <source>
        <dbReference type="SAM" id="Phobius"/>
    </source>
</evidence>
<keyword evidence="1" id="KW-1133">Transmembrane helix</keyword>
<sequence>MKQPKTAKSRKFRYGSFATLLTVGVIVLAVAVNVVMGLLSDRFSLTLDLTPSTAFKLSDESKEVLGTLTEPVTIYVLNDESTYVAGSGQTGLDPNYSQANEMFKLFAGNKNVTLEYVNMVKDPSFKSKFPDLELNENDVIISSSTRNVHIGGADLFNLQTTAYGSRIISSKAESTLASGILIATSKEATKVTVLTGHDEFTAEPLSNLLQQNSFDVDTQNIVGNSDPIRPESSILILCGPKRDFTDEEIDKLDTFLTNGGDYGKTLLYFADSEQPELPKLESYLAEWGITVKPGVLFEGDNSRVIQSDRFNTIADFTQNSFTSALIEKNLFPSIPYCVPLEETNTSDAIKVSTLIRYGDQAGIYPEDAPSNWKATAQDMVQYPTAAAISTKTISDKSSYVAVFGSVNFINESLLAESSLGNAKLLTSLANTVTDRGDMVTIEPKRVSGGYLDIKQDESNMMFALFIVIVPVAVLGCGIFVYLRRRHL</sequence>
<organism evidence="3">
    <name type="scientific">uncultured Anaerotruncus sp</name>
    <dbReference type="NCBI Taxonomy" id="905011"/>
    <lineage>
        <taxon>Bacteria</taxon>
        <taxon>Bacillati</taxon>
        <taxon>Bacillota</taxon>
        <taxon>Clostridia</taxon>
        <taxon>Eubacteriales</taxon>
        <taxon>Oscillospiraceae</taxon>
        <taxon>Anaerotruncus</taxon>
        <taxon>environmental samples</taxon>
    </lineage>
</organism>
<name>A0A1C6J1M2_9FIRM</name>
<evidence type="ECO:0000313" key="3">
    <source>
        <dbReference type="EMBL" id="SCJ75790.1"/>
    </source>
</evidence>
<feature type="transmembrane region" description="Helical" evidence="1">
    <location>
        <begin position="12"/>
        <end position="39"/>
    </location>
</feature>
<dbReference type="EMBL" id="FMHG01000001">
    <property type="protein sequence ID" value="SCJ75790.1"/>
    <property type="molecule type" value="Genomic_DNA"/>
</dbReference>
<dbReference type="AlphaFoldDB" id="A0A1C6J1M2"/>
<evidence type="ECO:0000259" key="2">
    <source>
        <dbReference type="Pfam" id="PF09822"/>
    </source>
</evidence>
<proteinExistence type="predicted"/>
<gene>
    <name evidence="3" type="ORF">SAMEA3545359_01834</name>
</gene>
<keyword evidence="1" id="KW-0812">Transmembrane</keyword>
<feature type="transmembrane region" description="Helical" evidence="1">
    <location>
        <begin position="460"/>
        <end position="482"/>
    </location>
</feature>